<evidence type="ECO:0000313" key="5">
    <source>
        <dbReference type="WBParaSite" id="PDA_v2.g10148.t1"/>
    </source>
</evidence>
<dbReference type="InterPro" id="IPR009057">
    <property type="entry name" value="Homeodomain-like_sf"/>
</dbReference>
<dbReference type="PANTHER" id="PTHR19303">
    <property type="entry name" value="TRANSPOSON"/>
    <property type="match status" value="1"/>
</dbReference>
<evidence type="ECO:0000313" key="4">
    <source>
        <dbReference type="Proteomes" id="UP000887578"/>
    </source>
</evidence>
<dbReference type="WBParaSite" id="PDA_v2.g10148.t1">
    <property type="protein sequence ID" value="PDA_v2.g10148.t1"/>
    <property type="gene ID" value="PDA_v2.g10148"/>
</dbReference>
<dbReference type="SMART" id="SM00674">
    <property type="entry name" value="CENPB"/>
    <property type="match status" value="1"/>
</dbReference>
<dbReference type="SUPFAM" id="SSF46689">
    <property type="entry name" value="Homeodomain-like"/>
    <property type="match status" value="1"/>
</dbReference>
<organism evidence="4 5">
    <name type="scientific">Panagrolaimus davidi</name>
    <dbReference type="NCBI Taxonomy" id="227884"/>
    <lineage>
        <taxon>Eukaryota</taxon>
        <taxon>Metazoa</taxon>
        <taxon>Ecdysozoa</taxon>
        <taxon>Nematoda</taxon>
        <taxon>Chromadorea</taxon>
        <taxon>Rhabditida</taxon>
        <taxon>Tylenchina</taxon>
        <taxon>Panagrolaimomorpha</taxon>
        <taxon>Panagrolaimoidea</taxon>
        <taxon>Panagrolaimidae</taxon>
        <taxon>Panagrolaimus</taxon>
    </lineage>
</organism>
<dbReference type="GO" id="GO:0003677">
    <property type="term" value="F:DNA binding"/>
    <property type="evidence" value="ECO:0007669"/>
    <property type="project" value="UniProtKB-KW"/>
</dbReference>
<dbReference type="InterPro" id="IPR050863">
    <property type="entry name" value="CenT-Element_Derived"/>
</dbReference>
<dbReference type="InterPro" id="IPR004875">
    <property type="entry name" value="DDE_SF_endonuclease_dom"/>
</dbReference>
<comment type="subcellular location">
    <subcellularLocation>
        <location evidence="1">Nucleus</location>
    </subcellularLocation>
</comment>
<dbReference type="Pfam" id="PF03221">
    <property type="entry name" value="HTH_Tnp_Tc5"/>
    <property type="match status" value="1"/>
</dbReference>
<dbReference type="Gene3D" id="1.10.10.60">
    <property type="entry name" value="Homeodomain-like"/>
    <property type="match status" value="1"/>
</dbReference>
<dbReference type="SUPFAM" id="SSF118310">
    <property type="entry name" value="AN1-like Zinc finger"/>
    <property type="match status" value="1"/>
</dbReference>
<name>A0A914NZ33_9BILA</name>
<dbReference type="PROSITE" id="PS51253">
    <property type="entry name" value="HTH_CENPB"/>
    <property type="match status" value="1"/>
</dbReference>
<dbReference type="AlphaFoldDB" id="A0A914NZ33"/>
<feature type="domain" description="HTH CENPB-type" evidence="3">
    <location>
        <begin position="76"/>
        <end position="147"/>
    </location>
</feature>
<protein>
    <submittedName>
        <fullName evidence="5">HTH CENPB-type domain-containing protein</fullName>
    </submittedName>
</protein>
<keyword evidence="2" id="KW-0238">DNA-binding</keyword>
<dbReference type="InterPro" id="IPR006600">
    <property type="entry name" value="HTH_CenpB_DNA-bd_dom"/>
</dbReference>
<dbReference type="InterPro" id="IPR035896">
    <property type="entry name" value="AN1-like_Znf"/>
</dbReference>
<keyword evidence="4" id="KW-1185">Reference proteome</keyword>
<sequence length="463" mass="53859">MCVLGFCNGESKSDVEYDPKIDQTYNSLPYSYEEMKNILSLYDDPNFRGNRLKRVNKRYRRIKNATQINRIRKYVVCYGSRYYKIRELDKMLIEQFKRWKDGRQIVRDRFLVDAALEIADKLHFETFKASESWLLGFKKRHNIVGRKITQVVTAKKPNVEADKAKLAKDFVGRVKVTIEDRHTPPEKLFNSDQMGLQLEMTSGRTLTFKGQKTVEAVVQNKNATTHSLTLLPTISAFGKLAVPVLTCFYEPKGAPACFERDLLRFKNLRCCWTKSGKVSSKIMVDWMKEDFLKMAPRRSILLLDSWSGFNQAKEIQEVKSKEINIITIPPKTTGIVQPCDVGFFRYVKAFLRTMEDKIRRMFPDFKISTRAHIACLLNQTIEQFCAPRYSSLIQHAFIKPGYVDKEYEEYSTPDHYCFNFSKVGARCGATDCGKLAFIRCSWCEKYLCFNHFIVKMHSCQNNN</sequence>
<dbReference type="GO" id="GO:0005634">
    <property type="term" value="C:nucleus"/>
    <property type="evidence" value="ECO:0007669"/>
    <property type="project" value="UniProtKB-SubCell"/>
</dbReference>
<evidence type="ECO:0000256" key="1">
    <source>
        <dbReference type="ARBA" id="ARBA00004123"/>
    </source>
</evidence>
<dbReference type="Pfam" id="PF03184">
    <property type="entry name" value="DDE_1"/>
    <property type="match status" value="1"/>
</dbReference>
<evidence type="ECO:0000259" key="3">
    <source>
        <dbReference type="PROSITE" id="PS51253"/>
    </source>
</evidence>
<accession>A0A914NZ33</accession>
<dbReference type="Pfam" id="PF04236">
    <property type="entry name" value="Transp_Tc5_C"/>
    <property type="match status" value="1"/>
</dbReference>
<reference evidence="5" key="1">
    <citation type="submission" date="2022-11" db="UniProtKB">
        <authorList>
            <consortium name="WormBaseParasite"/>
        </authorList>
    </citation>
    <scope>IDENTIFICATION</scope>
</reference>
<evidence type="ECO:0000256" key="2">
    <source>
        <dbReference type="ARBA" id="ARBA00023125"/>
    </source>
</evidence>
<proteinExistence type="predicted"/>
<dbReference type="Proteomes" id="UP000887578">
    <property type="component" value="Unplaced"/>
</dbReference>
<dbReference type="InterPro" id="IPR007350">
    <property type="entry name" value="Transposase_Tc5_C"/>
</dbReference>